<dbReference type="HOGENOM" id="CLU_1001545_0_0_1"/>
<proteinExistence type="predicted"/>
<dbReference type="Proteomes" id="UP000054166">
    <property type="component" value="Unassembled WGS sequence"/>
</dbReference>
<evidence type="ECO:0000313" key="2">
    <source>
        <dbReference type="EMBL" id="KIM73878.1"/>
    </source>
</evidence>
<evidence type="ECO:0000313" key="3">
    <source>
        <dbReference type="Proteomes" id="UP000054166"/>
    </source>
</evidence>
<name>A0A0C3AJ48_PILCF</name>
<dbReference type="STRING" id="765440.A0A0C3AJ48"/>
<feature type="region of interest" description="Disordered" evidence="1">
    <location>
        <begin position="1"/>
        <end position="21"/>
    </location>
</feature>
<reference evidence="2 3" key="1">
    <citation type="submission" date="2014-04" db="EMBL/GenBank/DDBJ databases">
        <authorList>
            <consortium name="DOE Joint Genome Institute"/>
            <person name="Kuo A."/>
            <person name="Tarkka M."/>
            <person name="Buscot F."/>
            <person name="Kohler A."/>
            <person name="Nagy L.G."/>
            <person name="Floudas D."/>
            <person name="Copeland A."/>
            <person name="Barry K.W."/>
            <person name="Cichocki N."/>
            <person name="Veneault-Fourrey C."/>
            <person name="LaButti K."/>
            <person name="Lindquist E.A."/>
            <person name="Lipzen A."/>
            <person name="Lundell T."/>
            <person name="Morin E."/>
            <person name="Murat C."/>
            <person name="Sun H."/>
            <person name="Tunlid A."/>
            <person name="Henrissat B."/>
            <person name="Grigoriev I.V."/>
            <person name="Hibbett D.S."/>
            <person name="Martin F."/>
            <person name="Nordberg H.P."/>
            <person name="Cantor M.N."/>
            <person name="Hua S.X."/>
        </authorList>
    </citation>
    <scope>NUCLEOTIDE SEQUENCE [LARGE SCALE GENOMIC DNA]</scope>
    <source>
        <strain evidence="2 3">F 1598</strain>
    </source>
</reference>
<dbReference type="AlphaFoldDB" id="A0A0C3AJ48"/>
<accession>A0A0C3AJ48</accession>
<dbReference type="InParanoid" id="A0A0C3AJ48"/>
<protein>
    <submittedName>
        <fullName evidence="2">Uncharacterized protein</fullName>
    </submittedName>
</protein>
<dbReference type="OrthoDB" id="2749610at2759"/>
<reference evidence="3" key="2">
    <citation type="submission" date="2015-01" db="EMBL/GenBank/DDBJ databases">
        <title>Evolutionary Origins and Diversification of the Mycorrhizal Mutualists.</title>
        <authorList>
            <consortium name="DOE Joint Genome Institute"/>
            <consortium name="Mycorrhizal Genomics Consortium"/>
            <person name="Kohler A."/>
            <person name="Kuo A."/>
            <person name="Nagy L.G."/>
            <person name="Floudas D."/>
            <person name="Copeland A."/>
            <person name="Barry K.W."/>
            <person name="Cichocki N."/>
            <person name="Veneault-Fourrey C."/>
            <person name="LaButti K."/>
            <person name="Lindquist E.A."/>
            <person name="Lipzen A."/>
            <person name="Lundell T."/>
            <person name="Morin E."/>
            <person name="Murat C."/>
            <person name="Riley R."/>
            <person name="Ohm R."/>
            <person name="Sun H."/>
            <person name="Tunlid A."/>
            <person name="Henrissat B."/>
            <person name="Grigoriev I.V."/>
            <person name="Hibbett D.S."/>
            <person name="Martin F."/>
        </authorList>
    </citation>
    <scope>NUCLEOTIDE SEQUENCE [LARGE SCALE GENOMIC DNA]</scope>
    <source>
        <strain evidence="3">F 1598</strain>
    </source>
</reference>
<sequence>MAKKKMAQAAGDGTPKRPGPRGNFHGLCLKFLESKLPTFFDKVSARKTHDWWPVIHTEYWSRISWRVPLDQEVDSTMFDDASVPIEIDEDLSEEDKQMKTEVMKKVNPMVKTWFTNRKSKGVPKTSVWSTFLKQLVQPTGGVPKKWNIAQYYMVHTDYKAKVDTEFDRQVEEEDIPPSEHLKIRSYIAKKFFLQEDEETKERLEKENDLTHKKTVAAYEAALKGLPPIDPNGQDEALEELEELVQPLLDGFKAYTGVRFVLTGGRPPRQESSKYTVVVMQSKKPGHDVKTWQDWGKDTFKKKF</sequence>
<organism evidence="2 3">
    <name type="scientific">Piloderma croceum (strain F 1598)</name>
    <dbReference type="NCBI Taxonomy" id="765440"/>
    <lineage>
        <taxon>Eukaryota</taxon>
        <taxon>Fungi</taxon>
        <taxon>Dikarya</taxon>
        <taxon>Basidiomycota</taxon>
        <taxon>Agaricomycotina</taxon>
        <taxon>Agaricomycetes</taxon>
        <taxon>Agaricomycetidae</taxon>
        <taxon>Atheliales</taxon>
        <taxon>Atheliaceae</taxon>
        <taxon>Piloderma</taxon>
    </lineage>
</organism>
<gene>
    <name evidence="2" type="ORF">PILCRDRAFT_14867</name>
</gene>
<evidence type="ECO:0000256" key="1">
    <source>
        <dbReference type="SAM" id="MobiDB-lite"/>
    </source>
</evidence>
<dbReference type="EMBL" id="KN833071">
    <property type="protein sequence ID" value="KIM73878.1"/>
    <property type="molecule type" value="Genomic_DNA"/>
</dbReference>
<keyword evidence="3" id="KW-1185">Reference proteome</keyword>